<organism evidence="1 2">
    <name type="scientific">Streptomyces xiangluensis</name>
    <dbReference type="NCBI Taxonomy" id="2665720"/>
    <lineage>
        <taxon>Bacteria</taxon>
        <taxon>Bacillati</taxon>
        <taxon>Actinomycetota</taxon>
        <taxon>Actinomycetes</taxon>
        <taxon>Kitasatosporales</taxon>
        <taxon>Streptomycetaceae</taxon>
        <taxon>Streptomyces</taxon>
    </lineage>
</organism>
<keyword evidence="2" id="KW-1185">Reference proteome</keyword>
<dbReference type="EMBL" id="JBHSFG010000017">
    <property type="protein sequence ID" value="MFC4464849.1"/>
    <property type="molecule type" value="Genomic_DNA"/>
</dbReference>
<dbReference type="Pfam" id="PF10977">
    <property type="entry name" value="DUF2797"/>
    <property type="match status" value="1"/>
</dbReference>
<dbReference type="Proteomes" id="UP001596012">
    <property type="component" value="Unassembled WGS sequence"/>
</dbReference>
<reference evidence="2" key="1">
    <citation type="journal article" date="2019" name="Int. J. Syst. Evol. Microbiol.">
        <title>The Global Catalogue of Microorganisms (GCM) 10K type strain sequencing project: providing services to taxonomists for standard genome sequencing and annotation.</title>
        <authorList>
            <consortium name="The Broad Institute Genomics Platform"/>
            <consortium name="The Broad Institute Genome Sequencing Center for Infectious Disease"/>
            <person name="Wu L."/>
            <person name="Ma J."/>
        </authorList>
    </citation>
    <scope>NUCLEOTIDE SEQUENCE [LARGE SCALE GENOMIC DNA]</scope>
    <source>
        <strain evidence="2">DT43</strain>
    </source>
</reference>
<protein>
    <submittedName>
        <fullName evidence="1">DUF2797 domain-containing protein</fullName>
    </submittedName>
</protein>
<evidence type="ECO:0000313" key="2">
    <source>
        <dbReference type="Proteomes" id="UP001596012"/>
    </source>
</evidence>
<proteinExistence type="predicted"/>
<evidence type="ECO:0000313" key="1">
    <source>
        <dbReference type="EMBL" id="MFC4464849.1"/>
    </source>
</evidence>
<gene>
    <name evidence="1" type="ORF">ACFPH6_09855</name>
</gene>
<sequence>MAQVWRCTGLRWGVEGPVLGWGGGRSSALSWGKRVAFAVVDGGVRTCVGARGNSCPVRAVVSGRSVGAQCEECARLERTHSVAADTVADDPRPYHVYLAWFGSGMVKAGITAVERGEARLLEQGAVVFSWLGRGPLMAARRSEELLRTALGVPDRIAYDAKRAVRSALPEAAVRAGEVEALHAKAVGLDGWPEALERMPFVAVDHAAVFGLDGLPPAGGVVSELVAGGVVRGELVAAAGPDLHLAGERGVVVLDTRLMKGWELSAAGEGEPAGAVTVPVREFGGLQGGMQNGLF</sequence>
<accession>A0ABV8YL97</accession>
<name>A0ABV8YL97_9ACTN</name>
<comment type="caution">
    <text evidence="1">The sequence shown here is derived from an EMBL/GenBank/DDBJ whole genome shotgun (WGS) entry which is preliminary data.</text>
</comment>
<dbReference type="RefSeq" id="WP_386340316.1">
    <property type="nucleotide sequence ID" value="NZ_JBHSFG010000017.1"/>
</dbReference>
<dbReference type="InterPro" id="IPR021246">
    <property type="entry name" value="DUF2797"/>
</dbReference>